<organism evidence="9 10">
    <name type="scientific">Strongylocentrotus purpuratus</name>
    <name type="common">Purple sea urchin</name>
    <dbReference type="NCBI Taxonomy" id="7668"/>
    <lineage>
        <taxon>Eukaryota</taxon>
        <taxon>Metazoa</taxon>
        <taxon>Echinodermata</taxon>
        <taxon>Eleutherozoa</taxon>
        <taxon>Echinozoa</taxon>
        <taxon>Echinoidea</taxon>
        <taxon>Euechinoidea</taxon>
        <taxon>Echinacea</taxon>
        <taxon>Camarodonta</taxon>
        <taxon>Echinidea</taxon>
        <taxon>Strongylocentrotidae</taxon>
        <taxon>Strongylocentrotus</taxon>
    </lineage>
</organism>
<accession>A0A7M7NKH8</accession>
<keyword evidence="5" id="KW-0443">Lipid metabolism</keyword>
<dbReference type="CDD" id="cd04048">
    <property type="entry name" value="C2A_Copine"/>
    <property type="match status" value="1"/>
</dbReference>
<dbReference type="UniPathway" id="UPA00944"/>
<dbReference type="Gene3D" id="2.60.40.150">
    <property type="entry name" value="C2 domain"/>
    <property type="match status" value="1"/>
</dbReference>
<evidence type="ECO:0000313" key="9">
    <source>
        <dbReference type="EnsemblMetazoa" id="XP_030836144"/>
    </source>
</evidence>
<dbReference type="PANTHER" id="PTHR12187">
    <property type="entry name" value="AGAP000124-PA"/>
    <property type="match status" value="1"/>
</dbReference>
<dbReference type="GeneID" id="579262"/>
<dbReference type="AlphaFoldDB" id="A0A7M7NKH8"/>
<feature type="compositionally biased region" description="Basic residues" evidence="6">
    <location>
        <begin position="637"/>
        <end position="647"/>
    </location>
</feature>
<keyword evidence="4" id="KW-0378">Hydrolase</keyword>
<reference evidence="10" key="1">
    <citation type="submission" date="2015-02" db="EMBL/GenBank/DDBJ databases">
        <title>Genome sequencing for Strongylocentrotus purpuratus.</title>
        <authorList>
            <person name="Murali S."/>
            <person name="Liu Y."/>
            <person name="Vee V."/>
            <person name="English A."/>
            <person name="Wang M."/>
            <person name="Skinner E."/>
            <person name="Han Y."/>
            <person name="Muzny D.M."/>
            <person name="Worley K.C."/>
            <person name="Gibbs R.A."/>
        </authorList>
    </citation>
    <scope>NUCLEOTIDE SEQUENCE</scope>
</reference>
<comment type="similarity">
    <text evidence="2">Belongs to the inositol 3,4-bisphosphate 4-phosphatase family.</text>
</comment>
<dbReference type="InterPro" id="IPR035892">
    <property type="entry name" value="C2_domain_sf"/>
</dbReference>
<protein>
    <recommendedName>
        <fullName evidence="3">phosphatidylinositol-3,4-bisphosphate 4-phosphatase</fullName>
        <ecNumber evidence="3">3.1.3.66</ecNumber>
    </recommendedName>
</protein>
<keyword evidence="10" id="KW-1185">Reference proteome</keyword>
<dbReference type="Proteomes" id="UP000007110">
    <property type="component" value="Unassembled WGS sequence"/>
</dbReference>
<evidence type="ECO:0000256" key="5">
    <source>
        <dbReference type="ARBA" id="ARBA00023098"/>
    </source>
</evidence>
<dbReference type="PANTHER" id="PTHR12187:SF11">
    <property type="entry name" value="PHOSPHATIDYLINOSITOL-3,4-BISPHOSPHATE 4-PHOSPHATASE"/>
    <property type="match status" value="1"/>
</dbReference>
<evidence type="ECO:0000256" key="4">
    <source>
        <dbReference type="ARBA" id="ARBA00022801"/>
    </source>
</evidence>
<dbReference type="EC" id="3.1.3.66" evidence="3"/>
<dbReference type="GO" id="GO:0016316">
    <property type="term" value="F:phosphatidylinositol-3,4-bisphosphate 4-phosphatase activity"/>
    <property type="evidence" value="ECO:0000318"/>
    <property type="project" value="GO_Central"/>
</dbReference>
<dbReference type="PROSITE" id="PS50003">
    <property type="entry name" value="PH_DOMAIN"/>
    <property type="match status" value="1"/>
</dbReference>
<evidence type="ECO:0000259" key="8">
    <source>
        <dbReference type="PROSITE" id="PS50004"/>
    </source>
</evidence>
<feature type="domain" description="C2" evidence="8">
    <location>
        <begin position="170"/>
        <end position="299"/>
    </location>
</feature>
<dbReference type="InterPro" id="IPR039034">
    <property type="entry name" value="INPP4"/>
</dbReference>
<dbReference type="GO" id="GO:0005737">
    <property type="term" value="C:cytoplasm"/>
    <property type="evidence" value="ECO:0000318"/>
    <property type="project" value="GO_Central"/>
</dbReference>
<dbReference type="PROSITE" id="PS50004">
    <property type="entry name" value="C2"/>
    <property type="match status" value="1"/>
</dbReference>
<evidence type="ECO:0000256" key="1">
    <source>
        <dbReference type="ARBA" id="ARBA00004847"/>
    </source>
</evidence>
<evidence type="ECO:0000256" key="2">
    <source>
        <dbReference type="ARBA" id="ARBA00006306"/>
    </source>
</evidence>
<evidence type="ECO:0000256" key="6">
    <source>
        <dbReference type="SAM" id="MobiDB-lite"/>
    </source>
</evidence>
<dbReference type="EnsemblMetazoa" id="XM_030980284">
    <property type="protein sequence ID" value="XP_030836144"/>
    <property type="gene ID" value="LOC579262"/>
</dbReference>
<dbReference type="KEGG" id="spu:579262"/>
<feature type="compositionally biased region" description="Low complexity" evidence="6">
    <location>
        <begin position="653"/>
        <end position="692"/>
    </location>
</feature>
<dbReference type="FunCoup" id="A0A7M7NKH8">
    <property type="interactions" value="283"/>
</dbReference>
<name>A0A7M7NKH8_STRPU</name>
<evidence type="ECO:0000313" key="10">
    <source>
        <dbReference type="Proteomes" id="UP000007110"/>
    </source>
</evidence>
<dbReference type="OMA" id="CRRENTY"/>
<dbReference type="InterPro" id="IPR000008">
    <property type="entry name" value="C2_dom"/>
</dbReference>
<feature type="region of interest" description="Disordered" evidence="6">
    <location>
        <begin position="625"/>
        <end position="693"/>
    </location>
</feature>
<evidence type="ECO:0000259" key="7">
    <source>
        <dbReference type="PROSITE" id="PS50003"/>
    </source>
</evidence>
<dbReference type="InParanoid" id="A0A7M7NKH8"/>
<dbReference type="SUPFAM" id="SSF49562">
    <property type="entry name" value="C2 domain (Calcium/lipid-binding domain, CaLB)"/>
    <property type="match status" value="1"/>
</dbReference>
<evidence type="ECO:0000256" key="3">
    <source>
        <dbReference type="ARBA" id="ARBA00013037"/>
    </source>
</evidence>
<dbReference type="InterPro" id="IPR011993">
    <property type="entry name" value="PH-like_dom_sf"/>
</dbReference>
<dbReference type="Pfam" id="PF00169">
    <property type="entry name" value="PH"/>
    <property type="match status" value="1"/>
</dbReference>
<dbReference type="RefSeq" id="XP_030836144.1">
    <property type="nucleotide sequence ID" value="XM_030980284.1"/>
</dbReference>
<dbReference type="InterPro" id="IPR001849">
    <property type="entry name" value="PH_domain"/>
</dbReference>
<dbReference type="OrthoDB" id="159395at2759"/>
<reference evidence="9" key="2">
    <citation type="submission" date="2021-01" db="UniProtKB">
        <authorList>
            <consortium name="EnsemblMetazoa"/>
        </authorList>
    </citation>
    <scope>IDENTIFICATION</scope>
</reference>
<dbReference type="Gene3D" id="2.30.29.30">
    <property type="entry name" value="Pleckstrin-homology domain (PH domain)/Phosphotyrosine-binding domain (PTB)"/>
    <property type="match status" value="1"/>
</dbReference>
<dbReference type="SUPFAM" id="SSF50729">
    <property type="entry name" value="PH domain-like"/>
    <property type="match status" value="1"/>
</dbReference>
<dbReference type="SMART" id="SM00233">
    <property type="entry name" value="PH"/>
    <property type="match status" value="1"/>
</dbReference>
<proteinExistence type="inferred from homology"/>
<comment type="pathway">
    <text evidence="1">Signal transduction; phosphatidylinositol signaling pathway.</text>
</comment>
<sequence length="1099" mass="124235">MLQSTEDRGSTWSYWRLSGIHISPKMRFNQKELAGVGMEPSKYFTKEGPLYMKVNAGGWRKKGLDYSERWCRLRGNLLFFFKDRNLLPEPQGVIVLEQCFIKEEYAEVKPHAFSLEFVGEEHNQYFAAHSTELRDEWVAAIRLASYEMLRVQLQKLRIQILARTGRDPISEGQPGVIDPGNLSDGMQNDPVLEMSISCNHLPMKSNGDEPSVFASINCMTPPDTRWLNCGQTEIIDKQSNPFFVSTVVFETSRNIAVITRLRANIYAVEDRTNQSHCAIGHAICSFKDIIAAPGNKLVLNIIGADDKPCGGTISLLLWELDQCVSPETERGFQVVTPPDPLSNMIIGQVPPSPTTLHPPRLGTLHTPSTRDSISKGLYGCVCNKKYRYLNPDGKIVQVEEIMAESKLSFYIPQKMLELYLDEEKRKLKELSVFALPSEDWDRIGRAVMAEHVTMIEQYTQSLDQLKKMQKKELRLFKKSTEKTDKRLEFVPTNLHLQRLRVEEQGSKGVVYNTITFGAPCAHTMKFKHGGLRRLFQQYADEQSRLVGNNHCLSSQAADVLTRVSELREKVDQCCKDVSLAAKYKDVTTMKHMTQALIEQINIFCREVTLLLEQCVVPALQKTHGSYQDATKAEGKSDRKHHKSHHHPVTTDNGSAGNSRNSSISVSSPPQRSSVLSSGSGCTSPTSPSTGVSNGIYEDWEMNGVCLPGKSCPNREGVPSWDCMCKKILDSVSMLQQVVEMLPEAASAEERMVAVDPGLQSLNEALIKLQEQAKFSVGFQRLQEEYKNLDFLQNLQNRRDLVFSQVITSLIVGVVTQLKENINNRGYLKQLCKLGFLAHFESLLSTYGDEMGMLEDMSASIKDLQGVTFKLIPSKSEDDKPILCGSRCSIVVEVPLDVNTLTKLPDDLSRGQPIKVTPILFTVGINEEQSLAELFGDTSLQEAINKENMHKIDVYFDRYLRLIQHEDRPHSTSTLSIELLMTSLRHHVQSKRQKNVEILHISRQLVRRINGIRFMSCKSAKDRTGMSVTLEQCQLLQDEHKMEPHMFVHLLNTMRSEGTRRDNSRKNTGINKYAFNKMQLRAFPKLYRPPEGTYGKTVTT</sequence>
<feature type="domain" description="PH" evidence="7">
    <location>
        <begin position="43"/>
        <end position="146"/>
    </location>
</feature>